<dbReference type="AlphaFoldDB" id="A0A8X6Y2D4"/>
<dbReference type="Proteomes" id="UP000886998">
    <property type="component" value="Unassembled WGS sequence"/>
</dbReference>
<dbReference type="PANTHER" id="PTHR47331:SF1">
    <property type="entry name" value="GAG-LIKE PROTEIN"/>
    <property type="match status" value="1"/>
</dbReference>
<reference evidence="1" key="1">
    <citation type="submission" date="2020-08" db="EMBL/GenBank/DDBJ databases">
        <title>Multicomponent nature underlies the extraordinary mechanical properties of spider dragline silk.</title>
        <authorList>
            <person name="Kono N."/>
            <person name="Nakamura H."/>
            <person name="Mori M."/>
            <person name="Yoshida Y."/>
            <person name="Ohtoshi R."/>
            <person name="Malay A.D."/>
            <person name="Moran D.A.P."/>
            <person name="Tomita M."/>
            <person name="Numata K."/>
            <person name="Arakawa K."/>
        </authorList>
    </citation>
    <scope>NUCLEOTIDE SEQUENCE</scope>
</reference>
<sequence>MVFCDASELAYALVIYAVQPQADGNTKVILLVAKWRVAPVKPVAIPRLELNDMEQLHPSTHRVTPSWPFSVSGIDYAGPINILKYRGEIITSSPEHTNDDKLSLRSRCDIVQKMLGFWRKWKIDYLSNLQNRDLKENLLTIILKLEKL</sequence>
<gene>
    <name evidence="1" type="ORF">TNIN_359831</name>
</gene>
<name>A0A8X6Y2D4_9ARAC</name>
<dbReference type="InterPro" id="IPR008042">
    <property type="entry name" value="Retrotrans_Pao"/>
</dbReference>
<keyword evidence="2" id="KW-1185">Reference proteome</keyword>
<proteinExistence type="predicted"/>
<evidence type="ECO:0000313" key="2">
    <source>
        <dbReference type="Proteomes" id="UP000886998"/>
    </source>
</evidence>
<organism evidence="1 2">
    <name type="scientific">Trichonephila inaurata madagascariensis</name>
    <dbReference type="NCBI Taxonomy" id="2747483"/>
    <lineage>
        <taxon>Eukaryota</taxon>
        <taxon>Metazoa</taxon>
        <taxon>Ecdysozoa</taxon>
        <taxon>Arthropoda</taxon>
        <taxon>Chelicerata</taxon>
        <taxon>Arachnida</taxon>
        <taxon>Araneae</taxon>
        <taxon>Araneomorphae</taxon>
        <taxon>Entelegynae</taxon>
        <taxon>Araneoidea</taxon>
        <taxon>Nephilidae</taxon>
        <taxon>Trichonephila</taxon>
        <taxon>Trichonephila inaurata</taxon>
    </lineage>
</organism>
<dbReference type="EMBL" id="BMAV01015213">
    <property type="protein sequence ID" value="GFY64373.1"/>
    <property type="molecule type" value="Genomic_DNA"/>
</dbReference>
<dbReference type="OrthoDB" id="10511203at2759"/>
<accession>A0A8X6Y2D4</accession>
<comment type="caution">
    <text evidence="1">The sequence shown here is derived from an EMBL/GenBank/DDBJ whole genome shotgun (WGS) entry which is preliminary data.</text>
</comment>
<dbReference type="Pfam" id="PF05380">
    <property type="entry name" value="Peptidase_A17"/>
    <property type="match status" value="1"/>
</dbReference>
<protein>
    <submittedName>
        <fullName evidence="1">Uncharacterized protein</fullName>
    </submittedName>
</protein>
<dbReference type="PANTHER" id="PTHR47331">
    <property type="entry name" value="PHD-TYPE DOMAIN-CONTAINING PROTEIN"/>
    <property type="match status" value="1"/>
</dbReference>
<evidence type="ECO:0000313" key="1">
    <source>
        <dbReference type="EMBL" id="GFY64373.1"/>
    </source>
</evidence>